<proteinExistence type="predicted"/>
<dbReference type="EMBL" id="JAPFFF010000016">
    <property type="protein sequence ID" value="KAK8865376.1"/>
    <property type="molecule type" value="Genomic_DNA"/>
</dbReference>
<organism evidence="1 2">
    <name type="scientific">Tritrichomonas musculus</name>
    <dbReference type="NCBI Taxonomy" id="1915356"/>
    <lineage>
        <taxon>Eukaryota</taxon>
        <taxon>Metamonada</taxon>
        <taxon>Parabasalia</taxon>
        <taxon>Tritrichomonadida</taxon>
        <taxon>Tritrichomonadidae</taxon>
        <taxon>Tritrichomonas</taxon>
    </lineage>
</organism>
<protein>
    <recommendedName>
        <fullName evidence="3">Lipoprotein</fullName>
    </recommendedName>
</protein>
<evidence type="ECO:0000313" key="2">
    <source>
        <dbReference type="Proteomes" id="UP001470230"/>
    </source>
</evidence>
<evidence type="ECO:0000313" key="1">
    <source>
        <dbReference type="EMBL" id="KAK8865376.1"/>
    </source>
</evidence>
<keyword evidence="2" id="KW-1185">Reference proteome</keyword>
<gene>
    <name evidence="1" type="ORF">M9Y10_010919</name>
</gene>
<accession>A0ABR2IMX8</accession>
<sequence>MKIMVFFFIFYSCRIDIILRFALGKPQKPKEKVKILKASKVLQKVSFNRYVVNYPYQKPEENQEVEDKKSEEKTFFLPQVPIEKIPKFKALNLAILDR</sequence>
<name>A0ABR2IMX8_9EUKA</name>
<reference evidence="1 2" key="1">
    <citation type="submission" date="2024-04" db="EMBL/GenBank/DDBJ databases">
        <title>Tritrichomonas musculus Genome.</title>
        <authorList>
            <person name="Alves-Ferreira E."/>
            <person name="Grigg M."/>
            <person name="Lorenzi H."/>
            <person name="Galac M."/>
        </authorList>
    </citation>
    <scope>NUCLEOTIDE SEQUENCE [LARGE SCALE GENOMIC DNA]</scope>
    <source>
        <strain evidence="1 2">EAF2021</strain>
    </source>
</reference>
<dbReference type="Proteomes" id="UP001470230">
    <property type="component" value="Unassembled WGS sequence"/>
</dbReference>
<comment type="caution">
    <text evidence="1">The sequence shown here is derived from an EMBL/GenBank/DDBJ whole genome shotgun (WGS) entry which is preliminary data.</text>
</comment>
<evidence type="ECO:0008006" key="3">
    <source>
        <dbReference type="Google" id="ProtNLM"/>
    </source>
</evidence>